<gene>
    <name evidence="1" type="ORF">OG469_01760</name>
</gene>
<keyword evidence="2" id="KW-1185">Reference proteome</keyword>
<name>A0ABZ1W0K1_9ACTN</name>
<evidence type="ECO:0000313" key="1">
    <source>
        <dbReference type="EMBL" id="WUS54340.1"/>
    </source>
</evidence>
<proteinExistence type="predicted"/>
<organism evidence="1 2">
    <name type="scientific">Kitasatospora herbaricolor</name>
    <dbReference type="NCBI Taxonomy" id="68217"/>
    <lineage>
        <taxon>Bacteria</taxon>
        <taxon>Bacillati</taxon>
        <taxon>Actinomycetota</taxon>
        <taxon>Actinomycetes</taxon>
        <taxon>Kitasatosporales</taxon>
        <taxon>Streptomycetaceae</taxon>
        <taxon>Kitasatospora</taxon>
    </lineage>
</organism>
<protein>
    <submittedName>
        <fullName evidence="1">Uncharacterized protein</fullName>
    </submittedName>
</protein>
<evidence type="ECO:0000313" key="2">
    <source>
        <dbReference type="Proteomes" id="UP001432014"/>
    </source>
</evidence>
<reference evidence="1 2" key="1">
    <citation type="submission" date="2022-10" db="EMBL/GenBank/DDBJ databases">
        <title>The complete genomes of actinobacterial strains from the NBC collection.</title>
        <authorList>
            <person name="Joergensen T.S."/>
            <person name="Alvarez Arevalo M."/>
            <person name="Sterndorff E.B."/>
            <person name="Faurdal D."/>
            <person name="Vuksanovic O."/>
            <person name="Mourched A.-S."/>
            <person name="Charusanti P."/>
            <person name="Shaw S."/>
            <person name="Blin K."/>
            <person name="Weber T."/>
        </authorList>
    </citation>
    <scope>NUCLEOTIDE SEQUENCE [LARGE SCALE GENOMIC DNA]</scope>
    <source>
        <strain evidence="1 2">NBC_01247</strain>
    </source>
</reference>
<sequence>MNETTETARLAAIALRQLFRDYPTDPDETTGAIVLTITATASGEQHRIQLQPGQTDWIRQLAEAEASTFRRAHPDEDGLCGHCAGTGKASANPTALAT</sequence>
<dbReference type="Proteomes" id="UP001432014">
    <property type="component" value="Chromosome"/>
</dbReference>
<dbReference type="RefSeq" id="WP_329492952.1">
    <property type="nucleotide sequence ID" value="NZ_CP108460.1"/>
</dbReference>
<accession>A0ABZ1W0K1</accession>
<dbReference type="EMBL" id="CP108482">
    <property type="protein sequence ID" value="WUS54340.1"/>
    <property type="molecule type" value="Genomic_DNA"/>
</dbReference>